<dbReference type="PANTHER" id="PTHR10026">
    <property type="entry name" value="CYCLIN"/>
    <property type="match status" value="1"/>
</dbReference>
<dbReference type="CDD" id="cd20513">
    <property type="entry name" value="CYCLIN_CCNC_rpt1"/>
    <property type="match status" value="1"/>
</dbReference>
<name>W6MRR0_9ASCO</name>
<dbReference type="InterPro" id="IPR043198">
    <property type="entry name" value="Cyclin/Ssn8"/>
</dbReference>
<feature type="domain" description="Cyclin-like" evidence="2">
    <location>
        <begin position="147"/>
        <end position="239"/>
    </location>
</feature>
<proteinExistence type="inferred from homology"/>
<dbReference type="Pfam" id="PF00134">
    <property type="entry name" value="Cyclin_N"/>
    <property type="match status" value="1"/>
</dbReference>
<dbReference type="GO" id="GO:0016538">
    <property type="term" value="F:cyclin-dependent protein serine/threonine kinase regulator activity"/>
    <property type="evidence" value="ECO:0007669"/>
    <property type="project" value="EnsemblFungi"/>
</dbReference>
<dbReference type="STRING" id="1382522.W6MRR0"/>
<comment type="similarity">
    <text evidence="1">Belongs to the cyclin family.</text>
</comment>
<evidence type="ECO:0000313" key="3">
    <source>
        <dbReference type="EMBL" id="CDK29409.1"/>
    </source>
</evidence>
<accession>W6MRR0</accession>
<dbReference type="EMBL" id="HG793130">
    <property type="protein sequence ID" value="CDK29409.1"/>
    <property type="molecule type" value="Genomic_DNA"/>
</dbReference>
<dbReference type="GO" id="GO:0016592">
    <property type="term" value="C:mediator complex"/>
    <property type="evidence" value="ECO:0007669"/>
    <property type="project" value="EnsemblFungi"/>
</dbReference>
<evidence type="ECO:0000259" key="2">
    <source>
        <dbReference type="SMART" id="SM00385"/>
    </source>
</evidence>
<dbReference type="RefSeq" id="XP_022461396.1">
    <property type="nucleotide sequence ID" value="XM_022600590.1"/>
</dbReference>
<organism evidence="3 4">
    <name type="scientific">Kuraishia capsulata CBS 1993</name>
    <dbReference type="NCBI Taxonomy" id="1382522"/>
    <lineage>
        <taxon>Eukaryota</taxon>
        <taxon>Fungi</taxon>
        <taxon>Dikarya</taxon>
        <taxon>Ascomycota</taxon>
        <taxon>Saccharomycotina</taxon>
        <taxon>Pichiomycetes</taxon>
        <taxon>Pichiales</taxon>
        <taxon>Pichiaceae</taxon>
        <taxon>Kuraishia</taxon>
    </lineage>
</organism>
<dbReference type="GO" id="GO:0034605">
    <property type="term" value="P:cellular response to heat"/>
    <property type="evidence" value="ECO:0007669"/>
    <property type="project" value="EnsemblFungi"/>
</dbReference>
<dbReference type="AlphaFoldDB" id="W6MRR0"/>
<dbReference type="OrthoDB" id="10266018at2759"/>
<dbReference type="PIRSF" id="PIRSF028758">
    <property type="entry name" value="Cyclin, C/H/G types"/>
    <property type="match status" value="1"/>
</dbReference>
<dbReference type="GO" id="GO:0000411">
    <property type="term" value="P:positive regulation of transcription by galactose"/>
    <property type="evidence" value="ECO:0007669"/>
    <property type="project" value="EnsemblFungi"/>
</dbReference>
<dbReference type="GO" id="GO:0000122">
    <property type="term" value="P:negative regulation of transcription by RNA polymerase II"/>
    <property type="evidence" value="ECO:0007669"/>
    <property type="project" value="EnsemblFungi"/>
</dbReference>
<dbReference type="HOGENOM" id="CLU_034754_2_1_1"/>
<keyword evidence="1" id="KW-0195">Cyclin</keyword>
<evidence type="ECO:0000313" key="4">
    <source>
        <dbReference type="Proteomes" id="UP000019384"/>
    </source>
</evidence>
<reference evidence="3" key="2">
    <citation type="submission" date="2014-02" db="EMBL/GenBank/DDBJ databases">
        <title>Complete DNA sequence of /Kuraishia capsulata/ illustrates novel genomic features among budding yeasts (/Saccharomycotina/).</title>
        <authorList>
            <person name="Morales L."/>
            <person name="Noel B."/>
            <person name="Porcel B."/>
            <person name="Marcet-Houben M."/>
            <person name="Hullo M-F."/>
            <person name="Sacerdot C."/>
            <person name="Tekaia F."/>
            <person name="Leh-Louis V."/>
            <person name="Despons L."/>
            <person name="Khanna V."/>
            <person name="Aury J-M."/>
            <person name="Barbe V."/>
            <person name="Couloux A."/>
            <person name="Labadie K."/>
            <person name="Pelletier E."/>
            <person name="Souciet J-L."/>
            <person name="Boekhout T."/>
            <person name="Gabaldon T."/>
            <person name="Wincker P."/>
            <person name="Dujon B."/>
        </authorList>
    </citation>
    <scope>NUCLEOTIDE SEQUENCE</scope>
    <source>
        <strain evidence="3">CBS 1993</strain>
    </source>
</reference>
<dbReference type="GeneID" id="34522784"/>
<protein>
    <recommendedName>
        <fullName evidence="2">Cyclin-like domain-containing protein</fullName>
    </recommendedName>
</protein>
<dbReference type="GO" id="GO:0051321">
    <property type="term" value="P:meiotic cell cycle"/>
    <property type="evidence" value="ECO:0007669"/>
    <property type="project" value="EnsemblFungi"/>
</dbReference>
<dbReference type="InterPro" id="IPR013763">
    <property type="entry name" value="Cyclin-like_dom"/>
</dbReference>
<dbReference type="GO" id="GO:1990508">
    <property type="term" value="C:CKM complex"/>
    <property type="evidence" value="ECO:0007669"/>
    <property type="project" value="EnsemblFungi"/>
</dbReference>
<keyword evidence="4" id="KW-1185">Reference proteome</keyword>
<dbReference type="CDD" id="cd20514">
    <property type="entry name" value="CYCLIN_CCNC_rpt2"/>
    <property type="match status" value="1"/>
</dbReference>
<dbReference type="GO" id="GO:0045944">
    <property type="term" value="P:positive regulation of transcription by RNA polymerase II"/>
    <property type="evidence" value="ECO:0007669"/>
    <property type="project" value="EnsemblFungi"/>
</dbReference>
<reference evidence="3" key="1">
    <citation type="submission" date="2013-12" db="EMBL/GenBank/DDBJ databases">
        <authorList>
            <person name="Genoscope - CEA"/>
        </authorList>
    </citation>
    <scope>NUCLEOTIDE SEQUENCE</scope>
    <source>
        <strain evidence="3">CBS 1993</strain>
    </source>
</reference>
<dbReference type="GO" id="GO:0000979">
    <property type="term" value="F:RNA polymerase II core promoter sequence-specific DNA binding"/>
    <property type="evidence" value="ECO:0007669"/>
    <property type="project" value="EnsemblFungi"/>
</dbReference>
<feature type="domain" description="Cyclin-like" evidence="2">
    <location>
        <begin position="42"/>
        <end position="141"/>
    </location>
</feature>
<evidence type="ECO:0000256" key="1">
    <source>
        <dbReference type="RuleBase" id="RU000383"/>
    </source>
</evidence>
<dbReference type="SUPFAM" id="SSF47954">
    <property type="entry name" value="Cyclin-like"/>
    <property type="match status" value="2"/>
</dbReference>
<dbReference type="InterPro" id="IPR006671">
    <property type="entry name" value="Cyclin_N"/>
</dbReference>
<dbReference type="Proteomes" id="UP000019384">
    <property type="component" value="Unassembled WGS sequence"/>
</dbReference>
<dbReference type="SMART" id="SM00385">
    <property type="entry name" value="CYCLIN"/>
    <property type="match status" value="2"/>
</dbReference>
<dbReference type="Gene3D" id="1.10.472.10">
    <property type="entry name" value="Cyclin-like"/>
    <property type="match status" value="2"/>
</dbReference>
<sequence>MSASYWCSSQRQKWQYTRDQLTRIRADLGDNCNVHNRIFLHSLIVKLGGKLNLRQVILSTAEVFLNRFLTRATLKEVNAYLLVTTCIYLGCKIEESPVHIRNIVNESRNAWPEFIPSDPTKLAEFEFYLIEEMDCYMVIHHPYNSLVQIVQVLKTGDFKVGITSDEQKIAWSIVNDSYITDLPLLFPPHITAIAAVYMACILMDDNIYKNQRVNSFIKFLAVSNVDLDEVIEAVQEMLTLYENWNGYDEISIRNSLNFRILSLNNA</sequence>
<dbReference type="InterPro" id="IPR036915">
    <property type="entry name" value="Cyclin-like_sf"/>
</dbReference>
<gene>
    <name evidence="3" type="ORF">KUCA_T00005397001</name>
</gene>